<dbReference type="EMBL" id="CP053452">
    <property type="protein sequence ID" value="QJW99694.1"/>
    <property type="molecule type" value="Genomic_DNA"/>
</dbReference>
<evidence type="ECO:0000313" key="1">
    <source>
        <dbReference type="EMBL" id="QJW99694.1"/>
    </source>
</evidence>
<proteinExistence type="predicted"/>
<organism evidence="1 2">
    <name type="scientific">Frigoriglobus tundricola</name>
    <dbReference type="NCBI Taxonomy" id="2774151"/>
    <lineage>
        <taxon>Bacteria</taxon>
        <taxon>Pseudomonadati</taxon>
        <taxon>Planctomycetota</taxon>
        <taxon>Planctomycetia</taxon>
        <taxon>Gemmatales</taxon>
        <taxon>Gemmataceae</taxon>
        <taxon>Frigoriglobus</taxon>
    </lineage>
</organism>
<accession>A0A6M5Z1K4</accession>
<dbReference type="Proteomes" id="UP000503447">
    <property type="component" value="Chromosome"/>
</dbReference>
<name>A0A6M5Z1K4_9BACT</name>
<evidence type="ECO:0000313" key="2">
    <source>
        <dbReference type="Proteomes" id="UP000503447"/>
    </source>
</evidence>
<gene>
    <name evidence="1" type="ORF">FTUN_7315</name>
</gene>
<reference evidence="2" key="1">
    <citation type="submission" date="2020-05" db="EMBL/GenBank/DDBJ databases">
        <title>Frigoriglobus tundricola gen. nov., sp. nov., a psychrotolerant cellulolytic planctomycete of the family Gemmataceae with two divergent copies of 16S rRNA gene.</title>
        <authorList>
            <person name="Kulichevskaya I.S."/>
            <person name="Ivanova A.A."/>
            <person name="Naumoff D.G."/>
            <person name="Beletsky A.V."/>
            <person name="Rijpstra W.I.C."/>
            <person name="Sinninghe Damste J.S."/>
            <person name="Mardanov A.V."/>
            <person name="Ravin N.V."/>
            <person name="Dedysh S.N."/>
        </authorList>
    </citation>
    <scope>NUCLEOTIDE SEQUENCE [LARGE SCALE GENOMIC DNA]</scope>
    <source>
        <strain evidence="2">PL17</strain>
    </source>
</reference>
<keyword evidence="2" id="KW-1185">Reference proteome</keyword>
<dbReference type="AlphaFoldDB" id="A0A6M5Z1K4"/>
<sequence>MSFAPGSCCKLARIFVTNNPNTKRIETFRFEADFFADLGTAHQQD</sequence>
<protein>
    <submittedName>
        <fullName evidence="1">Uncharacterized protein</fullName>
    </submittedName>
</protein>
<dbReference type="KEGG" id="ftj:FTUN_7315"/>